<organism evidence="1 2">
    <name type="scientific">Ladona fulva</name>
    <name type="common">Scarce chaser dragonfly</name>
    <name type="synonym">Libellula fulva</name>
    <dbReference type="NCBI Taxonomy" id="123851"/>
    <lineage>
        <taxon>Eukaryota</taxon>
        <taxon>Metazoa</taxon>
        <taxon>Ecdysozoa</taxon>
        <taxon>Arthropoda</taxon>
        <taxon>Hexapoda</taxon>
        <taxon>Insecta</taxon>
        <taxon>Pterygota</taxon>
        <taxon>Palaeoptera</taxon>
        <taxon>Odonata</taxon>
        <taxon>Epiprocta</taxon>
        <taxon>Anisoptera</taxon>
        <taxon>Libelluloidea</taxon>
        <taxon>Libellulidae</taxon>
        <taxon>Ladona</taxon>
    </lineage>
</organism>
<protein>
    <submittedName>
        <fullName evidence="1">Uncharacterized protein</fullName>
    </submittedName>
</protein>
<sequence>MATGKYHCCLNRQTHNKSDSFCCVFGKFMLKVQRKPITDLVKKAYKLYFDCSLGEQDNNFALISHAEPVLLLQPNVLLPLPHYEGLPVSNSNRPSAARSNHIKTRNGNFAVGFEKYLCFCAYGTAVTPRTTKQSRNCLLGNHMLLERKM</sequence>
<dbReference type="EMBL" id="KZ311704">
    <property type="protein sequence ID" value="KAG8240132.1"/>
    <property type="molecule type" value="Genomic_DNA"/>
</dbReference>
<reference evidence="1" key="2">
    <citation type="submission" date="2017-10" db="EMBL/GenBank/DDBJ databases">
        <title>Ladona fulva Genome sequencing and assembly.</title>
        <authorList>
            <person name="Murali S."/>
            <person name="Richards S."/>
            <person name="Bandaranaike D."/>
            <person name="Bellair M."/>
            <person name="Blankenburg K."/>
            <person name="Chao H."/>
            <person name="Dinh H."/>
            <person name="Doddapaneni H."/>
            <person name="Dugan-Rocha S."/>
            <person name="Elkadiri S."/>
            <person name="Gnanaolivu R."/>
            <person name="Hernandez B."/>
            <person name="Skinner E."/>
            <person name="Javaid M."/>
            <person name="Lee S."/>
            <person name="Li M."/>
            <person name="Ming W."/>
            <person name="Munidasa M."/>
            <person name="Muniz J."/>
            <person name="Nguyen L."/>
            <person name="Hughes D."/>
            <person name="Osuji N."/>
            <person name="Pu L.-L."/>
            <person name="Puazo M."/>
            <person name="Qu C."/>
            <person name="Quiroz J."/>
            <person name="Raj R."/>
            <person name="Weissenberger G."/>
            <person name="Xin Y."/>
            <person name="Zou X."/>
            <person name="Han Y."/>
            <person name="Worley K."/>
            <person name="Muzny D."/>
            <person name="Gibbs R."/>
        </authorList>
    </citation>
    <scope>NUCLEOTIDE SEQUENCE</scope>
    <source>
        <strain evidence="1">Sampled in the wild</strain>
    </source>
</reference>
<accession>A0A8K0KSN3</accession>
<name>A0A8K0KSN3_LADFU</name>
<comment type="caution">
    <text evidence="1">The sequence shown here is derived from an EMBL/GenBank/DDBJ whole genome shotgun (WGS) entry which is preliminary data.</text>
</comment>
<dbReference type="OrthoDB" id="8063408at2759"/>
<keyword evidence="2" id="KW-1185">Reference proteome</keyword>
<dbReference type="AlphaFoldDB" id="A0A8K0KSN3"/>
<dbReference type="Proteomes" id="UP000792457">
    <property type="component" value="Unassembled WGS sequence"/>
</dbReference>
<gene>
    <name evidence="1" type="ORF">J437_LFUL007311</name>
</gene>
<reference evidence="1" key="1">
    <citation type="submission" date="2013-04" db="EMBL/GenBank/DDBJ databases">
        <authorList>
            <person name="Qu J."/>
            <person name="Murali S.C."/>
            <person name="Bandaranaike D."/>
            <person name="Bellair M."/>
            <person name="Blankenburg K."/>
            <person name="Chao H."/>
            <person name="Dinh H."/>
            <person name="Doddapaneni H."/>
            <person name="Downs B."/>
            <person name="Dugan-Rocha S."/>
            <person name="Elkadiri S."/>
            <person name="Gnanaolivu R.D."/>
            <person name="Hernandez B."/>
            <person name="Javaid M."/>
            <person name="Jayaseelan J.C."/>
            <person name="Lee S."/>
            <person name="Li M."/>
            <person name="Ming W."/>
            <person name="Munidasa M."/>
            <person name="Muniz J."/>
            <person name="Nguyen L."/>
            <person name="Ongeri F."/>
            <person name="Osuji N."/>
            <person name="Pu L.-L."/>
            <person name="Puazo M."/>
            <person name="Qu C."/>
            <person name="Quiroz J."/>
            <person name="Raj R."/>
            <person name="Weissenberger G."/>
            <person name="Xin Y."/>
            <person name="Zou X."/>
            <person name="Han Y."/>
            <person name="Richards S."/>
            <person name="Worley K."/>
            <person name="Muzny D."/>
            <person name="Gibbs R."/>
        </authorList>
    </citation>
    <scope>NUCLEOTIDE SEQUENCE</scope>
    <source>
        <strain evidence="1">Sampled in the wild</strain>
    </source>
</reference>
<proteinExistence type="predicted"/>
<evidence type="ECO:0000313" key="1">
    <source>
        <dbReference type="EMBL" id="KAG8240132.1"/>
    </source>
</evidence>
<evidence type="ECO:0000313" key="2">
    <source>
        <dbReference type="Proteomes" id="UP000792457"/>
    </source>
</evidence>